<dbReference type="AlphaFoldDB" id="A0A4S8IQZ7"/>
<organism evidence="1 2">
    <name type="scientific">Musa balbisiana</name>
    <name type="common">Banana</name>
    <dbReference type="NCBI Taxonomy" id="52838"/>
    <lineage>
        <taxon>Eukaryota</taxon>
        <taxon>Viridiplantae</taxon>
        <taxon>Streptophyta</taxon>
        <taxon>Embryophyta</taxon>
        <taxon>Tracheophyta</taxon>
        <taxon>Spermatophyta</taxon>
        <taxon>Magnoliopsida</taxon>
        <taxon>Liliopsida</taxon>
        <taxon>Zingiberales</taxon>
        <taxon>Musaceae</taxon>
        <taxon>Musa</taxon>
    </lineage>
</organism>
<reference evidence="1 2" key="1">
    <citation type="journal article" date="2019" name="Nat. Plants">
        <title>Genome sequencing of Musa balbisiana reveals subgenome evolution and function divergence in polyploid bananas.</title>
        <authorList>
            <person name="Yao X."/>
        </authorList>
    </citation>
    <scope>NUCLEOTIDE SEQUENCE [LARGE SCALE GENOMIC DNA]</scope>
    <source>
        <strain evidence="2">cv. DH-PKW</strain>
        <tissue evidence="1">Leaves</tissue>
    </source>
</reference>
<name>A0A4S8IQZ7_MUSBA</name>
<dbReference type="Proteomes" id="UP000317650">
    <property type="component" value="Chromosome 6"/>
</dbReference>
<protein>
    <submittedName>
        <fullName evidence="1">Uncharacterized protein</fullName>
    </submittedName>
</protein>
<dbReference type="EMBL" id="PYDT01000009">
    <property type="protein sequence ID" value="THU51077.1"/>
    <property type="molecule type" value="Genomic_DNA"/>
</dbReference>
<keyword evidence="2" id="KW-1185">Reference proteome</keyword>
<evidence type="ECO:0000313" key="2">
    <source>
        <dbReference type="Proteomes" id="UP000317650"/>
    </source>
</evidence>
<accession>A0A4S8IQZ7</accession>
<proteinExistence type="predicted"/>
<sequence>MATPSLRMRSKAWKRLSEIDKKGALVLDSVSLVTTFFFLGPAAFSGLCFGVLCGLTFAAKDDLEGLGVCRGTVSAVVLLAGVSGLRRGVFCVVLEEGDLSGSRQLEMESRDGTLYGSGEEIGTIDSSKLELVLRNDLDLSWKVSISRIFGLASKS</sequence>
<comment type="caution">
    <text evidence="1">The sequence shown here is derived from an EMBL/GenBank/DDBJ whole genome shotgun (WGS) entry which is preliminary data.</text>
</comment>
<evidence type="ECO:0000313" key="1">
    <source>
        <dbReference type="EMBL" id="THU51077.1"/>
    </source>
</evidence>
<gene>
    <name evidence="1" type="ORF">C4D60_Mb06t27230</name>
</gene>